<protein>
    <recommendedName>
        <fullName evidence="2">Menin</fullName>
    </recommendedName>
</protein>
<evidence type="ECO:0000256" key="10">
    <source>
        <dbReference type="SAM" id="MobiDB-lite"/>
    </source>
</evidence>
<dbReference type="InterPro" id="IPR007747">
    <property type="entry name" value="Menin"/>
</dbReference>
<proteinExistence type="predicted"/>
<evidence type="ECO:0000256" key="3">
    <source>
        <dbReference type="ARBA" id="ARBA00022491"/>
    </source>
</evidence>
<reference evidence="11" key="1">
    <citation type="submission" date="2020-11" db="EMBL/GenBank/DDBJ databases">
        <authorList>
            <person name="Tran Van P."/>
        </authorList>
    </citation>
    <scope>NUCLEOTIDE SEQUENCE</scope>
</reference>
<dbReference type="GO" id="GO:0000403">
    <property type="term" value="F:Y-form DNA binding"/>
    <property type="evidence" value="ECO:0007669"/>
    <property type="project" value="TreeGrafter"/>
</dbReference>
<dbReference type="Pfam" id="PF05053">
    <property type="entry name" value="Menin"/>
    <property type="match status" value="4"/>
</dbReference>
<dbReference type="PANTHER" id="PTHR12693">
    <property type="entry name" value="MENIN"/>
    <property type="match status" value="1"/>
</dbReference>
<accession>A0A7R9CP72</accession>
<dbReference type="GO" id="GO:0000785">
    <property type="term" value="C:chromatin"/>
    <property type="evidence" value="ECO:0007669"/>
    <property type="project" value="TreeGrafter"/>
</dbReference>
<dbReference type="GO" id="GO:0006325">
    <property type="term" value="P:chromatin organization"/>
    <property type="evidence" value="ECO:0007669"/>
    <property type="project" value="UniProtKB-KW"/>
</dbReference>
<evidence type="ECO:0000256" key="1">
    <source>
        <dbReference type="ARBA" id="ARBA00004123"/>
    </source>
</evidence>
<evidence type="ECO:0000256" key="6">
    <source>
        <dbReference type="ARBA" id="ARBA00023015"/>
    </source>
</evidence>
<dbReference type="CDD" id="cd14456">
    <property type="entry name" value="Menin"/>
    <property type="match status" value="1"/>
</dbReference>
<keyword evidence="9" id="KW-0539">Nucleus</keyword>
<evidence type="ECO:0000313" key="11">
    <source>
        <dbReference type="EMBL" id="CAD7400099.1"/>
    </source>
</evidence>
<evidence type="ECO:0000256" key="2">
    <source>
        <dbReference type="ARBA" id="ARBA00021162"/>
    </source>
</evidence>
<feature type="compositionally biased region" description="Polar residues" evidence="10">
    <location>
        <begin position="588"/>
        <end position="598"/>
    </location>
</feature>
<keyword evidence="8" id="KW-0804">Transcription</keyword>
<comment type="subcellular location">
    <subcellularLocation>
        <location evidence="1">Nucleus</location>
    </subcellularLocation>
</comment>
<dbReference type="GO" id="GO:0008285">
    <property type="term" value="P:negative regulation of cell population proliferation"/>
    <property type="evidence" value="ECO:0007669"/>
    <property type="project" value="TreeGrafter"/>
</dbReference>
<keyword evidence="3" id="KW-0678">Repressor</keyword>
<dbReference type="GO" id="GO:0006357">
    <property type="term" value="P:regulation of transcription by RNA polymerase II"/>
    <property type="evidence" value="ECO:0007669"/>
    <property type="project" value="TreeGrafter"/>
</dbReference>
<sequence length="757" mass="84313">MAGFQEIDRQYFPLKDIASIKKLFKQQLESVFEPDLALLSIVVGAVENSMTCNRTFTVQKDKTTTEDNNAIEDDTKIPAVEYHIVQALYAKFHAIIKGAVDVTQYGVSKFATRDLVKKVSDVIWNSLTRSYYKDRAHLQSLYSYLTGNKLDCFGVAFAVVAGCQVLGYHDVHLALSEDHAWVVFGEDGAETAEAWVKLWDTSPSIPWLPVSSQGLGETLRHLAKYPMAPVHKAWMKLWDTSPSIPWLSVSSQGSGESLGHLAKYPMALVHKAWMKLWDTSPSIPWLSVSSQGSGESLGHLAKYPMALVHKAWMKLWDTSPSIPWLSVSSQGSGESLGHLAKYPMALGNLGELEAANPTPGRVAPPQLFLESSLCSYTYYNNQHVYPYTYQGGYYYQHNMYKEAFNSWANAGDVIRQYNYSRDDEEIYKEFLEIANELIPHIIKSVSSGHSAHSILKDPECFAHLLRFYDGICQWEEGSATPVLHIGWAKPLVNTISKFDAEVRAQVIIEEGVSGPSGVSNKDSPRCINNNYCKEEERQLHPTIAALAAACGEKILNPDFLLQGGGEPFVEAKVELKKEGGEDTPSPPSTSAQDNSQGCQEVGAGRPRITLHSQKMRGLKDLLLAEKLNTHAISLQLTAQSQVQVGKKTRGEPSEMAGPRPKSQVPNNYLTFCSQVPNNYLNFCSQVPDNYLTFCSQVPNNYLTFCSQVPDNYLTFCSQVPDNYLTFCSQVPDNYLTFCSQVPSKLLIFSCDLSKFIY</sequence>
<evidence type="ECO:0000256" key="9">
    <source>
        <dbReference type="ARBA" id="ARBA00023242"/>
    </source>
</evidence>
<feature type="region of interest" description="Disordered" evidence="10">
    <location>
        <begin position="576"/>
        <end position="606"/>
    </location>
</feature>
<name>A0A7R9CP72_TIMPO</name>
<evidence type="ECO:0000256" key="4">
    <source>
        <dbReference type="ARBA" id="ARBA00022553"/>
    </source>
</evidence>
<gene>
    <name evidence="11" type="ORF">TPSB3V08_LOCUS2472</name>
</gene>
<keyword evidence="6" id="KW-0805">Transcription regulation</keyword>
<dbReference type="GO" id="GO:0000976">
    <property type="term" value="F:transcription cis-regulatory region binding"/>
    <property type="evidence" value="ECO:0007669"/>
    <property type="project" value="TreeGrafter"/>
</dbReference>
<organism evidence="11">
    <name type="scientific">Timema poppense</name>
    <name type="common">Walking stick</name>
    <dbReference type="NCBI Taxonomy" id="170557"/>
    <lineage>
        <taxon>Eukaryota</taxon>
        <taxon>Metazoa</taxon>
        <taxon>Ecdysozoa</taxon>
        <taxon>Arthropoda</taxon>
        <taxon>Hexapoda</taxon>
        <taxon>Insecta</taxon>
        <taxon>Pterygota</taxon>
        <taxon>Neoptera</taxon>
        <taxon>Polyneoptera</taxon>
        <taxon>Phasmatodea</taxon>
        <taxon>Timematodea</taxon>
        <taxon>Timematoidea</taxon>
        <taxon>Timematidae</taxon>
        <taxon>Timema</taxon>
    </lineage>
</organism>
<evidence type="ECO:0000256" key="8">
    <source>
        <dbReference type="ARBA" id="ARBA00023163"/>
    </source>
</evidence>
<dbReference type="PANTHER" id="PTHR12693:SF3">
    <property type="entry name" value="MENIN"/>
    <property type="match status" value="1"/>
</dbReference>
<evidence type="ECO:0000256" key="7">
    <source>
        <dbReference type="ARBA" id="ARBA00023125"/>
    </source>
</evidence>
<evidence type="ECO:0000256" key="5">
    <source>
        <dbReference type="ARBA" id="ARBA00022853"/>
    </source>
</evidence>
<keyword evidence="4" id="KW-0597">Phosphoprotein</keyword>
<keyword evidence="7" id="KW-0238">DNA-binding</keyword>
<keyword evidence="5" id="KW-0156">Chromatin regulator</keyword>
<dbReference type="GO" id="GO:0035097">
    <property type="term" value="C:histone methyltransferase complex"/>
    <property type="evidence" value="ECO:0007669"/>
    <property type="project" value="TreeGrafter"/>
</dbReference>
<dbReference type="EMBL" id="OD000975">
    <property type="protein sequence ID" value="CAD7400099.1"/>
    <property type="molecule type" value="Genomic_DNA"/>
</dbReference>
<dbReference type="GO" id="GO:0003682">
    <property type="term" value="F:chromatin binding"/>
    <property type="evidence" value="ECO:0007669"/>
    <property type="project" value="TreeGrafter"/>
</dbReference>
<dbReference type="GO" id="GO:0045786">
    <property type="term" value="P:negative regulation of cell cycle"/>
    <property type="evidence" value="ECO:0007669"/>
    <property type="project" value="TreeGrafter"/>
</dbReference>
<dbReference type="AlphaFoldDB" id="A0A7R9CP72"/>